<accession>A0A7W7R4L8</accession>
<sequence>MTAAVRAAGPAATASARRLAHTALRCALAAGTALAAAALHDAHDPGVLCPLRLLTGIPCPFCGSTTVFIEAGHGHWLAALTANPVSFLAVLGVLAAPLGGGVLWWPLTPRRRTGVVVGALAVAWLWQLKRLGV</sequence>
<reference evidence="2 3" key="1">
    <citation type="submission" date="2020-08" db="EMBL/GenBank/DDBJ databases">
        <title>Sequencing the genomes of 1000 actinobacteria strains.</title>
        <authorList>
            <person name="Klenk H.-P."/>
        </authorList>
    </citation>
    <scope>NUCLEOTIDE SEQUENCE [LARGE SCALE GENOMIC DNA]</scope>
    <source>
        <strain evidence="2 3">DSM 41654</strain>
    </source>
</reference>
<name>A0A7W7R4L8_KITKI</name>
<organism evidence="2 3">
    <name type="scientific">Kitasatospora kifunensis</name>
    <name type="common">Streptomyces kifunensis</name>
    <dbReference type="NCBI Taxonomy" id="58351"/>
    <lineage>
        <taxon>Bacteria</taxon>
        <taxon>Bacillati</taxon>
        <taxon>Actinomycetota</taxon>
        <taxon>Actinomycetes</taxon>
        <taxon>Kitasatosporales</taxon>
        <taxon>Streptomycetaceae</taxon>
        <taxon>Kitasatospora</taxon>
    </lineage>
</organism>
<comment type="caution">
    <text evidence="2">The sequence shown here is derived from an EMBL/GenBank/DDBJ whole genome shotgun (WGS) entry which is preliminary data.</text>
</comment>
<protein>
    <recommendedName>
        <fullName evidence="4">DUF2752 domain-containing protein</fullName>
    </recommendedName>
</protein>
<dbReference type="RefSeq" id="WP_221521599.1">
    <property type="nucleotide sequence ID" value="NZ_JACHJV010000001.1"/>
</dbReference>
<feature type="transmembrane region" description="Helical" evidence="1">
    <location>
        <begin position="111"/>
        <end position="128"/>
    </location>
</feature>
<keyword evidence="1" id="KW-0472">Membrane</keyword>
<evidence type="ECO:0000256" key="1">
    <source>
        <dbReference type="SAM" id="Phobius"/>
    </source>
</evidence>
<proteinExistence type="predicted"/>
<evidence type="ECO:0000313" key="2">
    <source>
        <dbReference type="EMBL" id="MBB4925296.1"/>
    </source>
</evidence>
<dbReference type="AlphaFoldDB" id="A0A7W7R4L8"/>
<gene>
    <name evidence="2" type="ORF">FHR34_004289</name>
</gene>
<dbReference type="InterPro" id="IPR021215">
    <property type="entry name" value="DUF2752"/>
</dbReference>
<keyword evidence="1" id="KW-1133">Transmembrane helix</keyword>
<dbReference type="Pfam" id="PF10825">
    <property type="entry name" value="DUF2752"/>
    <property type="match status" value="1"/>
</dbReference>
<dbReference type="Proteomes" id="UP000540506">
    <property type="component" value="Unassembled WGS sequence"/>
</dbReference>
<feature type="transmembrane region" description="Helical" evidence="1">
    <location>
        <begin position="85"/>
        <end position="105"/>
    </location>
</feature>
<evidence type="ECO:0008006" key="4">
    <source>
        <dbReference type="Google" id="ProtNLM"/>
    </source>
</evidence>
<keyword evidence="1" id="KW-0812">Transmembrane</keyword>
<keyword evidence="3" id="KW-1185">Reference proteome</keyword>
<dbReference type="EMBL" id="JACHJV010000001">
    <property type="protein sequence ID" value="MBB4925296.1"/>
    <property type="molecule type" value="Genomic_DNA"/>
</dbReference>
<evidence type="ECO:0000313" key="3">
    <source>
        <dbReference type="Proteomes" id="UP000540506"/>
    </source>
</evidence>